<keyword evidence="2" id="KW-1185">Reference proteome</keyword>
<dbReference type="RefSeq" id="WP_066618823.1">
    <property type="nucleotide sequence ID" value="NZ_LWAE01000001.1"/>
</dbReference>
<name>A0A162UJU7_9CLOT</name>
<dbReference type="AlphaFoldDB" id="A0A162UJU7"/>
<gene>
    <name evidence="1" type="ORF">CLMAG_10560</name>
</gene>
<comment type="caution">
    <text evidence="1">The sequence shown here is derived from an EMBL/GenBank/DDBJ whole genome shotgun (WGS) entry which is preliminary data.</text>
</comment>
<dbReference type="PATRIC" id="fig|1121326.3.peg.1014"/>
<proteinExistence type="predicted"/>
<organism evidence="1 2">
    <name type="scientific">Clostridium magnum DSM 2767</name>
    <dbReference type="NCBI Taxonomy" id="1121326"/>
    <lineage>
        <taxon>Bacteria</taxon>
        <taxon>Bacillati</taxon>
        <taxon>Bacillota</taxon>
        <taxon>Clostridia</taxon>
        <taxon>Eubacteriales</taxon>
        <taxon>Clostridiaceae</taxon>
        <taxon>Clostridium</taxon>
    </lineage>
</organism>
<dbReference type="Proteomes" id="UP000076603">
    <property type="component" value="Unassembled WGS sequence"/>
</dbReference>
<dbReference type="EMBL" id="LWAE01000001">
    <property type="protein sequence ID" value="KZL94003.1"/>
    <property type="molecule type" value="Genomic_DNA"/>
</dbReference>
<sequence length="87" mass="10248">MFPLRDLKKAPFEETDMLVYKPDLTELKFVEVKRTDTGDRLRKKQVKGLLLLSCFLNVDIDVFVLVPNEIEYNTSQIIWEFPTNIID</sequence>
<accession>A0A162UJU7</accession>
<protein>
    <submittedName>
        <fullName evidence="1">Uncharacterized protein</fullName>
    </submittedName>
</protein>
<reference evidence="1 2" key="1">
    <citation type="submission" date="2016-04" db="EMBL/GenBank/DDBJ databases">
        <title>Genome sequence of Clostridium magnum DSM 2767.</title>
        <authorList>
            <person name="Poehlein A."/>
            <person name="Uhlig R."/>
            <person name="Fischer R."/>
            <person name="Bahl H."/>
            <person name="Daniel R."/>
        </authorList>
    </citation>
    <scope>NUCLEOTIDE SEQUENCE [LARGE SCALE GENOMIC DNA]</scope>
    <source>
        <strain evidence="1 2">DSM 2767</strain>
    </source>
</reference>
<dbReference type="OrthoDB" id="2965842at2"/>
<evidence type="ECO:0000313" key="2">
    <source>
        <dbReference type="Proteomes" id="UP000076603"/>
    </source>
</evidence>
<evidence type="ECO:0000313" key="1">
    <source>
        <dbReference type="EMBL" id="KZL94003.1"/>
    </source>
</evidence>
<dbReference type="STRING" id="1121326.CLMAG_10560"/>